<reference evidence="2" key="1">
    <citation type="submission" date="2022-11" db="UniProtKB">
        <authorList>
            <consortium name="WormBaseParasite"/>
        </authorList>
    </citation>
    <scope>IDENTIFICATION</scope>
</reference>
<keyword evidence="1" id="KW-1185">Reference proteome</keyword>
<proteinExistence type="predicted"/>
<accession>A0A915JC57</accession>
<sequence length="235" mass="27115">MSSSSRQEEQLKTRFDETKKIMETIKSLAKKKAANEMIIESPNLEEYIVEKLGFGAEPNFDAENPFDGPKIDDENEKPPLCEIVFSKTAQKPEFSGKSCYFIDSKLTARTLSPGIRGRKFHEDGTTTIGEALDRYWGAENEENFEKQETMYARRVEIIVKIRSLHEPSHHGKACWWCSGRKNSSLSTFAFFSGEKARLTCTNCKRKFLHSFVYIFIDIFLTYNDEKFKHVGLHKN</sequence>
<name>A0A915JC57_ROMCU</name>
<evidence type="ECO:0000313" key="2">
    <source>
        <dbReference type="WBParaSite" id="nRc.2.0.1.t23375-RA"/>
    </source>
</evidence>
<evidence type="ECO:0000313" key="1">
    <source>
        <dbReference type="Proteomes" id="UP000887565"/>
    </source>
</evidence>
<dbReference type="WBParaSite" id="nRc.2.0.1.t23375-RA">
    <property type="protein sequence ID" value="nRc.2.0.1.t23375-RA"/>
    <property type="gene ID" value="nRc.2.0.1.g23375"/>
</dbReference>
<protein>
    <submittedName>
        <fullName evidence="2">Uncharacterized protein</fullName>
    </submittedName>
</protein>
<dbReference type="Proteomes" id="UP000887565">
    <property type="component" value="Unplaced"/>
</dbReference>
<dbReference type="AlphaFoldDB" id="A0A915JC57"/>
<organism evidence="1 2">
    <name type="scientific">Romanomermis culicivorax</name>
    <name type="common">Nematode worm</name>
    <dbReference type="NCBI Taxonomy" id="13658"/>
    <lineage>
        <taxon>Eukaryota</taxon>
        <taxon>Metazoa</taxon>
        <taxon>Ecdysozoa</taxon>
        <taxon>Nematoda</taxon>
        <taxon>Enoplea</taxon>
        <taxon>Dorylaimia</taxon>
        <taxon>Mermithida</taxon>
        <taxon>Mermithoidea</taxon>
        <taxon>Mermithidae</taxon>
        <taxon>Romanomermis</taxon>
    </lineage>
</organism>